<feature type="compositionally biased region" description="Basic and acidic residues" evidence="1">
    <location>
        <begin position="479"/>
        <end position="488"/>
    </location>
</feature>
<evidence type="ECO:0000313" key="4">
    <source>
        <dbReference type="Proteomes" id="UP000799753"/>
    </source>
</evidence>
<dbReference type="SUPFAM" id="SSF56112">
    <property type="entry name" value="Protein kinase-like (PK-like)"/>
    <property type="match status" value="1"/>
</dbReference>
<feature type="compositionally biased region" description="Low complexity" evidence="1">
    <location>
        <begin position="489"/>
        <end position="499"/>
    </location>
</feature>
<dbReference type="Pfam" id="PF01636">
    <property type="entry name" value="APH"/>
    <property type="match status" value="1"/>
</dbReference>
<reference evidence="3" key="1">
    <citation type="journal article" date="2020" name="Stud. Mycol.">
        <title>101 Dothideomycetes genomes: a test case for predicting lifestyles and emergence of pathogens.</title>
        <authorList>
            <person name="Haridas S."/>
            <person name="Albert R."/>
            <person name="Binder M."/>
            <person name="Bloem J."/>
            <person name="Labutti K."/>
            <person name="Salamov A."/>
            <person name="Andreopoulos B."/>
            <person name="Baker S."/>
            <person name="Barry K."/>
            <person name="Bills G."/>
            <person name="Bluhm B."/>
            <person name="Cannon C."/>
            <person name="Castanera R."/>
            <person name="Culley D."/>
            <person name="Daum C."/>
            <person name="Ezra D."/>
            <person name="Gonzalez J."/>
            <person name="Henrissat B."/>
            <person name="Kuo A."/>
            <person name="Liang C."/>
            <person name="Lipzen A."/>
            <person name="Lutzoni F."/>
            <person name="Magnuson J."/>
            <person name="Mondo S."/>
            <person name="Nolan M."/>
            <person name="Ohm R."/>
            <person name="Pangilinan J."/>
            <person name="Park H.-J."/>
            <person name="Ramirez L."/>
            <person name="Alfaro M."/>
            <person name="Sun H."/>
            <person name="Tritt A."/>
            <person name="Yoshinaga Y."/>
            <person name="Zwiers L.-H."/>
            <person name="Turgeon B."/>
            <person name="Goodwin S."/>
            <person name="Spatafora J."/>
            <person name="Crous P."/>
            <person name="Grigoriev I."/>
        </authorList>
    </citation>
    <scope>NUCLEOTIDE SEQUENCE</scope>
    <source>
        <strain evidence="3">CBS 473.64</strain>
    </source>
</reference>
<feature type="compositionally biased region" description="Basic and acidic residues" evidence="1">
    <location>
        <begin position="524"/>
        <end position="545"/>
    </location>
</feature>
<feature type="compositionally biased region" description="Acidic residues" evidence="1">
    <location>
        <begin position="452"/>
        <end position="469"/>
    </location>
</feature>
<dbReference type="EMBL" id="MU006797">
    <property type="protein sequence ID" value="KAF2636574.1"/>
    <property type="molecule type" value="Genomic_DNA"/>
</dbReference>
<dbReference type="Proteomes" id="UP000799753">
    <property type="component" value="Unassembled WGS sequence"/>
</dbReference>
<dbReference type="InterPro" id="IPR002575">
    <property type="entry name" value="Aminoglycoside_PTrfase"/>
</dbReference>
<gene>
    <name evidence="3" type="ORF">P280DRAFT_472811</name>
</gene>
<dbReference type="PANTHER" id="PTHR21310:SF56">
    <property type="entry name" value="AMINOGLYCOSIDE PHOSPHOTRANSFERASE DOMAIN-CONTAINING PROTEIN"/>
    <property type="match status" value="1"/>
</dbReference>
<evidence type="ECO:0000256" key="1">
    <source>
        <dbReference type="SAM" id="MobiDB-lite"/>
    </source>
</evidence>
<evidence type="ECO:0000313" key="3">
    <source>
        <dbReference type="EMBL" id="KAF2636574.1"/>
    </source>
</evidence>
<proteinExistence type="predicted"/>
<dbReference type="InterPro" id="IPR011009">
    <property type="entry name" value="Kinase-like_dom_sf"/>
</dbReference>
<dbReference type="InterPro" id="IPR051678">
    <property type="entry name" value="AGP_Transferase"/>
</dbReference>
<accession>A0A6A6RRC5</accession>
<evidence type="ECO:0000259" key="2">
    <source>
        <dbReference type="Pfam" id="PF01636"/>
    </source>
</evidence>
<dbReference type="Gene3D" id="3.30.200.20">
    <property type="entry name" value="Phosphorylase Kinase, domain 1"/>
    <property type="match status" value="1"/>
</dbReference>
<dbReference type="AlphaFoldDB" id="A0A6A6RRC5"/>
<keyword evidence="4" id="KW-1185">Reference proteome</keyword>
<protein>
    <recommendedName>
        <fullName evidence="2">Aminoglycoside phosphotransferase domain-containing protein</fullName>
    </recommendedName>
</protein>
<dbReference type="PANTHER" id="PTHR21310">
    <property type="entry name" value="AMINOGLYCOSIDE PHOSPHOTRANSFERASE-RELATED-RELATED"/>
    <property type="match status" value="1"/>
</dbReference>
<feature type="region of interest" description="Disordered" evidence="1">
    <location>
        <begin position="452"/>
        <end position="545"/>
    </location>
</feature>
<name>A0A6A6RRC5_9PLEO</name>
<dbReference type="OrthoDB" id="10003767at2759"/>
<organism evidence="3 4">
    <name type="scientific">Massarina eburnea CBS 473.64</name>
    <dbReference type="NCBI Taxonomy" id="1395130"/>
    <lineage>
        <taxon>Eukaryota</taxon>
        <taxon>Fungi</taxon>
        <taxon>Dikarya</taxon>
        <taxon>Ascomycota</taxon>
        <taxon>Pezizomycotina</taxon>
        <taxon>Dothideomycetes</taxon>
        <taxon>Pleosporomycetidae</taxon>
        <taxon>Pleosporales</taxon>
        <taxon>Massarineae</taxon>
        <taxon>Massarinaceae</taxon>
        <taxon>Massarina</taxon>
    </lineage>
</organism>
<sequence>MTATSVASSTARYYGQEPFKTFKHKVKDICTEKFGACDIQVSHMTGGSCNRVVAVTVTPSALPESKKWSATWWFAKTATIFWLPINCVLQRKKQKKKMAKDYVVRIPRNREADCDILNEVALLDAARPHLKTSIPKVAVFDATAANALCSPYTILERLEGQTLMTLWEGGLNTLQRLSAARQMITIMTQLRACTSPEAGIVAPAASPALPFKVDKFPTLLPRGHPNTSKLRPRAPNAPQTTFDFLLEQCSRQIEFDSICNLDGFIMPEWYKIRCVINAMRTLGFLPDDEKFYLCHKDLFPRNIMARISDNNSVQITGVLDWDPDFCFFCPKFVAFGAPFWFWNSAHEDPYEAERKEQLTLTEPKNEQDKLMKDLFDSVSTSEWKKYAYSPEYIIARRLFWLLKDGLRSNDAITDMEDIIRDWHALHPQLELQANYWFDGPDEGYLDVVEDENTDADTDTGTDTDIEDLSSEVGEMDNTSESHAEKDSTRPSTSCSPSSSLVIIPVPGNLDVSPYYLTPSSLDKTSSDIRYDDGRTHSDSFNAEKV</sequence>
<feature type="domain" description="Aminoglycoside phosphotransferase" evidence="2">
    <location>
        <begin position="100"/>
        <end position="322"/>
    </location>
</feature>